<dbReference type="RefSeq" id="WP_086972305.1">
    <property type="nucleotide sequence ID" value="NZ_FCOJ02000047.1"/>
</dbReference>
<reference evidence="2" key="1">
    <citation type="submission" date="2016-01" db="EMBL/GenBank/DDBJ databases">
        <authorList>
            <person name="Peeters C."/>
        </authorList>
    </citation>
    <scope>NUCLEOTIDE SEQUENCE [LARGE SCALE GENOMIC DNA]</scope>
    <source>
        <strain evidence="2">LMG 29325</strain>
    </source>
</reference>
<dbReference type="EMBL" id="FCOJ02000047">
    <property type="protein sequence ID" value="SAK80363.1"/>
    <property type="molecule type" value="Genomic_DNA"/>
</dbReference>
<accession>A0A158CDB0</accession>
<dbReference type="Proteomes" id="UP000054596">
    <property type="component" value="Unassembled WGS sequence"/>
</dbReference>
<name>A0A158CDB0_9BURK</name>
<evidence type="ECO:0000313" key="3">
    <source>
        <dbReference type="Proteomes" id="UP000054596"/>
    </source>
</evidence>
<evidence type="ECO:0000256" key="1">
    <source>
        <dbReference type="SAM" id="MobiDB-lite"/>
    </source>
</evidence>
<keyword evidence="3" id="KW-1185">Reference proteome</keyword>
<proteinExistence type="predicted"/>
<comment type="caution">
    <text evidence="2">The sequence shown here is derived from an EMBL/GenBank/DDBJ whole genome shotgun (WGS) entry which is preliminary data.</text>
</comment>
<sequence>MFVVYWLGGNPNVEGAACYKRFDENALAEALRFAEDLRRRQSDGESIGFVTLCSENPHSVGKPGVADPPADYDWKKRRP</sequence>
<protein>
    <submittedName>
        <fullName evidence="2">Uncharacterized protein</fullName>
    </submittedName>
</protein>
<dbReference type="OrthoDB" id="8757469at2"/>
<organism evidence="2 3">
    <name type="scientific">Caballeronia glebae</name>
    <dbReference type="NCBI Taxonomy" id="1777143"/>
    <lineage>
        <taxon>Bacteria</taxon>
        <taxon>Pseudomonadati</taxon>
        <taxon>Pseudomonadota</taxon>
        <taxon>Betaproteobacteria</taxon>
        <taxon>Burkholderiales</taxon>
        <taxon>Burkholderiaceae</taxon>
        <taxon>Caballeronia</taxon>
    </lineage>
</organism>
<dbReference type="AlphaFoldDB" id="A0A158CDB0"/>
<feature type="region of interest" description="Disordered" evidence="1">
    <location>
        <begin position="56"/>
        <end position="79"/>
    </location>
</feature>
<gene>
    <name evidence="2" type="ORF">AWB82_05281</name>
</gene>
<evidence type="ECO:0000313" key="2">
    <source>
        <dbReference type="EMBL" id="SAK80363.1"/>
    </source>
</evidence>